<dbReference type="PATRIC" id="fig|742818.3.peg.659"/>
<dbReference type="InterPro" id="IPR036821">
    <property type="entry name" value="Peptide_deformylase_sf"/>
</dbReference>
<keyword evidence="3" id="KW-1185">Reference proteome</keyword>
<dbReference type="InParanoid" id="K0YXH9"/>
<comment type="similarity">
    <text evidence="1">Belongs to the polypeptide deformylase family.</text>
</comment>
<dbReference type="NCBIfam" id="NF006670">
    <property type="entry name" value="PRK09218.1"/>
    <property type="match status" value="1"/>
</dbReference>
<dbReference type="PRINTS" id="PR01576">
    <property type="entry name" value="PDEFORMYLASE"/>
</dbReference>
<dbReference type="EMBL" id="ADMD01000002">
    <property type="protein sequence ID" value="EJZ84299.1"/>
    <property type="molecule type" value="Genomic_DNA"/>
</dbReference>
<organism evidence="2 3">
    <name type="scientific">Slackia piriformis YIT 12062</name>
    <dbReference type="NCBI Taxonomy" id="742818"/>
    <lineage>
        <taxon>Bacteria</taxon>
        <taxon>Bacillati</taxon>
        <taxon>Actinomycetota</taxon>
        <taxon>Coriobacteriia</taxon>
        <taxon>Eggerthellales</taxon>
        <taxon>Eggerthellaceae</taxon>
        <taxon>Slackia</taxon>
    </lineage>
</organism>
<proteinExistence type="inferred from homology"/>
<name>K0YXH9_9ACTN</name>
<dbReference type="Proteomes" id="UP000006069">
    <property type="component" value="Unassembled WGS sequence"/>
</dbReference>
<dbReference type="HOGENOM" id="CLU_061901_3_1_11"/>
<dbReference type="PANTHER" id="PTHR10458">
    <property type="entry name" value="PEPTIDE DEFORMYLASE"/>
    <property type="match status" value="1"/>
</dbReference>
<dbReference type="CDD" id="cd00487">
    <property type="entry name" value="Pep_deformylase"/>
    <property type="match status" value="1"/>
</dbReference>
<reference evidence="2 3" key="1">
    <citation type="submission" date="2012-08" db="EMBL/GenBank/DDBJ databases">
        <title>The Genome Sequence of Slackia piriformis YIT 12062.</title>
        <authorList>
            <consortium name="The Broad Institute Genome Sequencing Platform"/>
            <person name="Earl A."/>
            <person name="Ward D."/>
            <person name="Feldgarden M."/>
            <person name="Gevers D."/>
            <person name="Morotomi M."/>
            <person name="Walker B."/>
            <person name="Young S.K."/>
            <person name="Zeng Q."/>
            <person name="Gargeya S."/>
            <person name="Fitzgerald M."/>
            <person name="Haas B."/>
            <person name="Abouelleil A."/>
            <person name="Alvarado L."/>
            <person name="Arachchi H.M."/>
            <person name="Berlin A.M."/>
            <person name="Chapman S.B."/>
            <person name="Goldberg J."/>
            <person name="Griggs A."/>
            <person name="Gujja S."/>
            <person name="Hansen M."/>
            <person name="Howarth C."/>
            <person name="Imamovic A."/>
            <person name="Larimer J."/>
            <person name="McCowen C."/>
            <person name="Montmayeur A."/>
            <person name="Murphy C."/>
            <person name="Neiman D."/>
            <person name="Pearson M."/>
            <person name="Priest M."/>
            <person name="Roberts A."/>
            <person name="Saif S."/>
            <person name="Shea T."/>
            <person name="Sisk P."/>
            <person name="Sykes S."/>
            <person name="Wortman J."/>
            <person name="Nusbaum C."/>
            <person name="Birren B."/>
        </authorList>
    </citation>
    <scope>NUCLEOTIDE SEQUENCE [LARGE SCALE GENOMIC DNA]</scope>
    <source>
        <strain evidence="2 3">YIT 12062</strain>
    </source>
</reference>
<dbReference type="PANTHER" id="PTHR10458:SF22">
    <property type="entry name" value="PEPTIDE DEFORMYLASE"/>
    <property type="match status" value="1"/>
</dbReference>
<accession>K0YXH9</accession>
<sequence>MASSADRCQTAPVFGTRFARFVFFDTRLTSFGFSFEPSSREQQSIPPLIKRWYHGNGAVQTVRRCRYANEGKRNEPMIRPIMKNEFFLQQPSETATSADLPIAYDLLDTLAAHTHECVGMAANMIGQRKRIIVFVDDGAARAMINPEIAEAKTPYETDEGCLSLVGRRSAKRFRTVRVRYLDLSFKEHVETFSGFTAQIIQHEIDHCNGVVI</sequence>
<dbReference type="Pfam" id="PF01327">
    <property type="entry name" value="Pep_deformylase"/>
    <property type="match status" value="1"/>
</dbReference>
<comment type="caution">
    <text evidence="2">The sequence shown here is derived from an EMBL/GenBank/DDBJ whole genome shotgun (WGS) entry which is preliminary data.</text>
</comment>
<dbReference type="InterPro" id="IPR023635">
    <property type="entry name" value="Peptide_deformylase"/>
</dbReference>
<dbReference type="AlphaFoldDB" id="K0YXH9"/>
<evidence type="ECO:0000313" key="2">
    <source>
        <dbReference type="EMBL" id="EJZ84299.1"/>
    </source>
</evidence>
<dbReference type="SUPFAM" id="SSF56420">
    <property type="entry name" value="Peptide deformylase"/>
    <property type="match status" value="1"/>
</dbReference>
<dbReference type="Gene3D" id="3.90.45.10">
    <property type="entry name" value="Peptide deformylase"/>
    <property type="match status" value="1"/>
</dbReference>
<gene>
    <name evidence="2" type="ORF">HMPREF9451_00608</name>
</gene>
<evidence type="ECO:0000313" key="3">
    <source>
        <dbReference type="Proteomes" id="UP000006069"/>
    </source>
</evidence>
<protein>
    <submittedName>
        <fullName evidence="2">Peptide deformylase</fullName>
    </submittedName>
</protein>
<dbReference type="eggNOG" id="COG0242">
    <property type="taxonomic scope" value="Bacteria"/>
</dbReference>
<dbReference type="GO" id="GO:0042586">
    <property type="term" value="F:peptide deformylase activity"/>
    <property type="evidence" value="ECO:0007669"/>
    <property type="project" value="InterPro"/>
</dbReference>
<evidence type="ECO:0000256" key="1">
    <source>
        <dbReference type="ARBA" id="ARBA00010759"/>
    </source>
</evidence>